<proteinExistence type="predicted"/>
<organism evidence="1">
    <name type="scientific">uncultured Thiotrichaceae bacterium</name>
    <dbReference type="NCBI Taxonomy" id="298394"/>
    <lineage>
        <taxon>Bacteria</taxon>
        <taxon>Pseudomonadati</taxon>
        <taxon>Pseudomonadota</taxon>
        <taxon>Gammaproteobacteria</taxon>
        <taxon>Thiotrichales</taxon>
        <taxon>Thiotrichaceae</taxon>
        <taxon>environmental samples</taxon>
    </lineage>
</organism>
<dbReference type="PROSITE" id="PS51257">
    <property type="entry name" value="PROKAR_LIPOPROTEIN"/>
    <property type="match status" value="1"/>
</dbReference>
<reference evidence="1" key="1">
    <citation type="submission" date="2020-01" db="EMBL/GenBank/DDBJ databases">
        <authorList>
            <person name="Meier V. D."/>
            <person name="Meier V D."/>
        </authorList>
    </citation>
    <scope>NUCLEOTIDE SEQUENCE</scope>
    <source>
        <strain evidence="1">HLG_WM_MAG_07</strain>
    </source>
</reference>
<protein>
    <submittedName>
        <fullName evidence="1">NlpBDapX family lipoprotein</fullName>
    </submittedName>
</protein>
<sequence>MTRKLAYTSVVVSVAVLSGCSHINKTFDNEGDGSYADSSSVKAMEVPPDLTSPEYDSTFIVNAPNTSVSAEGLNRQVRNVGVSDVEVLPDEVGLKMQGTGEQRYLEVAMPARSLWPRVVSFWSSSGATMKRNEPAVGIMETDWIEYQEKMPKSRVNSLFRGVFKNGWDSGYRDRYLIRFEKASPQSTRIFMTHRGAELTTSDTGNKWESRPSSSEKAAEMLNRLKDYLRSGKAEKVYLSRDKPSTSTPEEKKKLFGIFNVGEPEEEEVSMPGVSRTGSTLRLTDTPQNVYASVGGALSRTGFVIDGKDATKGLYAAKWTGQGKKSGLNIFKKDNAALLPTGSKYVIKVSGSGSGSVVTVLDEKGQLKSGEQAQAVLDILRKDLAR</sequence>
<keyword evidence="1" id="KW-0449">Lipoprotein</keyword>
<dbReference type="InterPro" id="IPR042268">
    <property type="entry name" value="BamC_C"/>
</dbReference>
<dbReference type="Pfam" id="PF06804">
    <property type="entry name" value="Lipoprotein_18"/>
    <property type="match status" value="2"/>
</dbReference>
<gene>
    <name evidence="1" type="ORF">HELGO_WM23933</name>
</gene>
<dbReference type="AlphaFoldDB" id="A0A6S6TQZ7"/>
<dbReference type="Gene3D" id="3.30.310.170">
    <property type="entry name" value="Outer membrane protein assembly factor BamC"/>
    <property type="match status" value="1"/>
</dbReference>
<evidence type="ECO:0000313" key="1">
    <source>
        <dbReference type="EMBL" id="CAA6825181.1"/>
    </source>
</evidence>
<name>A0A6S6TQZ7_9GAMM</name>
<dbReference type="InterPro" id="IPR010653">
    <property type="entry name" value="NlpB/DapX"/>
</dbReference>
<dbReference type="EMBL" id="CACVAY010000126">
    <property type="protein sequence ID" value="CAA6825181.1"/>
    <property type="molecule type" value="Genomic_DNA"/>
</dbReference>
<accession>A0A6S6TQZ7</accession>